<dbReference type="PANTHER" id="PTHR47959:SF24">
    <property type="entry name" value="ATP-DEPENDENT RNA HELICASE"/>
    <property type="match status" value="1"/>
</dbReference>
<feature type="domain" description="Helicase ATP-binding" evidence="12">
    <location>
        <begin position="37"/>
        <end position="215"/>
    </location>
</feature>
<dbReference type="InterPro" id="IPR001650">
    <property type="entry name" value="Helicase_C-like"/>
</dbReference>
<dbReference type="InterPro" id="IPR011545">
    <property type="entry name" value="DEAD/DEAH_box_helicase_dom"/>
</dbReference>
<dbReference type="PROSITE" id="PS51194">
    <property type="entry name" value="HELICASE_CTER"/>
    <property type="match status" value="1"/>
</dbReference>
<evidence type="ECO:0000256" key="9">
    <source>
        <dbReference type="PROSITE-ProRule" id="PRU00552"/>
    </source>
</evidence>
<evidence type="ECO:0000256" key="5">
    <source>
        <dbReference type="ARBA" id="ARBA00022806"/>
    </source>
</evidence>
<dbReference type="InterPro" id="IPR000629">
    <property type="entry name" value="RNA-helicase_DEAD-box_CS"/>
</dbReference>
<evidence type="ECO:0000313" key="16">
    <source>
        <dbReference type="Proteomes" id="UP000326924"/>
    </source>
</evidence>
<gene>
    <name evidence="15" type="ORF">FN846DRAFT_948645</name>
</gene>
<dbReference type="FunCoup" id="A0A5J5EXS4">
    <property type="interactions" value="865"/>
</dbReference>
<evidence type="ECO:0000256" key="10">
    <source>
        <dbReference type="RuleBase" id="RU000492"/>
    </source>
</evidence>
<organism evidence="15 16">
    <name type="scientific">Sphaerosporella brunnea</name>
    <dbReference type="NCBI Taxonomy" id="1250544"/>
    <lineage>
        <taxon>Eukaryota</taxon>
        <taxon>Fungi</taxon>
        <taxon>Dikarya</taxon>
        <taxon>Ascomycota</taxon>
        <taxon>Pezizomycotina</taxon>
        <taxon>Pezizomycetes</taxon>
        <taxon>Pezizales</taxon>
        <taxon>Pyronemataceae</taxon>
        <taxon>Sphaerosporella</taxon>
    </lineage>
</organism>
<dbReference type="SMART" id="SM00490">
    <property type="entry name" value="HELICc"/>
    <property type="match status" value="1"/>
</dbReference>
<dbReference type="InterPro" id="IPR050079">
    <property type="entry name" value="DEAD_box_RNA_helicase"/>
</dbReference>
<feature type="compositionally biased region" description="Basic residues" evidence="11">
    <location>
        <begin position="425"/>
        <end position="444"/>
    </location>
</feature>
<proteinExistence type="inferred from homology"/>
<feature type="region of interest" description="Disordered" evidence="11">
    <location>
        <begin position="416"/>
        <end position="444"/>
    </location>
</feature>
<feature type="short sequence motif" description="Q motif" evidence="9">
    <location>
        <begin position="6"/>
        <end position="34"/>
    </location>
</feature>
<feature type="domain" description="Helicase C-terminal" evidence="13">
    <location>
        <begin position="247"/>
        <end position="394"/>
    </location>
</feature>
<dbReference type="InterPro" id="IPR027417">
    <property type="entry name" value="P-loop_NTPase"/>
</dbReference>
<evidence type="ECO:0000259" key="12">
    <source>
        <dbReference type="PROSITE" id="PS51192"/>
    </source>
</evidence>
<evidence type="ECO:0000256" key="8">
    <source>
        <dbReference type="ARBA" id="ARBA00023242"/>
    </source>
</evidence>
<evidence type="ECO:0000256" key="2">
    <source>
        <dbReference type="ARBA" id="ARBA00022517"/>
    </source>
</evidence>
<dbReference type="PROSITE" id="PS00039">
    <property type="entry name" value="DEAD_ATP_HELICASE"/>
    <property type="match status" value="1"/>
</dbReference>
<dbReference type="GO" id="GO:0005634">
    <property type="term" value="C:nucleus"/>
    <property type="evidence" value="ECO:0007669"/>
    <property type="project" value="UniProtKB-SubCell"/>
</dbReference>
<dbReference type="Proteomes" id="UP000326924">
    <property type="component" value="Unassembled WGS sequence"/>
</dbReference>
<comment type="subcellular location">
    <subcellularLocation>
        <location evidence="1">Nucleus</location>
    </subcellularLocation>
</comment>
<dbReference type="InParanoid" id="A0A5J5EXS4"/>
<protein>
    <submittedName>
        <fullName evidence="15">P-loop containing nucleoside triphosphate hydrolase protein</fullName>
    </submittedName>
</protein>
<dbReference type="InterPro" id="IPR014001">
    <property type="entry name" value="Helicase_ATP-bd"/>
</dbReference>
<evidence type="ECO:0000259" key="14">
    <source>
        <dbReference type="PROSITE" id="PS51195"/>
    </source>
</evidence>
<dbReference type="PROSITE" id="PS51192">
    <property type="entry name" value="HELICASE_ATP_BIND_1"/>
    <property type="match status" value="1"/>
</dbReference>
<dbReference type="EMBL" id="VXIS01000088">
    <property type="protein sequence ID" value="KAA8906538.1"/>
    <property type="molecule type" value="Genomic_DNA"/>
</dbReference>
<dbReference type="GO" id="GO:0010467">
    <property type="term" value="P:gene expression"/>
    <property type="evidence" value="ECO:0007669"/>
    <property type="project" value="UniProtKB-ARBA"/>
</dbReference>
<keyword evidence="6 10" id="KW-0067">ATP-binding</keyword>
<evidence type="ECO:0000313" key="15">
    <source>
        <dbReference type="EMBL" id="KAA8906538.1"/>
    </source>
</evidence>
<name>A0A5J5EXS4_9PEZI</name>
<keyword evidence="16" id="KW-1185">Reference proteome</keyword>
<dbReference type="InterPro" id="IPR014014">
    <property type="entry name" value="RNA_helicase_DEAD_Q_motif"/>
</dbReference>
<evidence type="ECO:0000256" key="11">
    <source>
        <dbReference type="SAM" id="MobiDB-lite"/>
    </source>
</evidence>
<dbReference type="GO" id="GO:0005524">
    <property type="term" value="F:ATP binding"/>
    <property type="evidence" value="ECO:0007669"/>
    <property type="project" value="UniProtKB-KW"/>
</dbReference>
<evidence type="ECO:0000259" key="13">
    <source>
        <dbReference type="PROSITE" id="PS51194"/>
    </source>
</evidence>
<evidence type="ECO:0000256" key="1">
    <source>
        <dbReference type="ARBA" id="ARBA00004123"/>
    </source>
</evidence>
<dbReference type="SMART" id="SM00487">
    <property type="entry name" value="DEXDc"/>
    <property type="match status" value="1"/>
</dbReference>
<dbReference type="Pfam" id="PF00271">
    <property type="entry name" value="Helicase_C"/>
    <property type="match status" value="1"/>
</dbReference>
<dbReference type="OrthoDB" id="10261904at2759"/>
<accession>A0A5J5EXS4</accession>
<evidence type="ECO:0000256" key="7">
    <source>
        <dbReference type="ARBA" id="ARBA00022884"/>
    </source>
</evidence>
<keyword evidence="7" id="KW-0694">RNA-binding</keyword>
<dbReference type="CDD" id="cd18787">
    <property type="entry name" value="SF2_C_DEAD"/>
    <property type="match status" value="1"/>
</dbReference>
<dbReference type="GO" id="GO:0042254">
    <property type="term" value="P:ribosome biogenesis"/>
    <property type="evidence" value="ECO:0007669"/>
    <property type="project" value="UniProtKB-KW"/>
</dbReference>
<dbReference type="GO" id="GO:0016787">
    <property type="term" value="F:hydrolase activity"/>
    <property type="evidence" value="ECO:0007669"/>
    <property type="project" value="UniProtKB-KW"/>
</dbReference>
<reference evidence="15 16" key="1">
    <citation type="submission" date="2019-09" db="EMBL/GenBank/DDBJ databases">
        <title>Draft genome of the ectomycorrhizal ascomycete Sphaerosporella brunnea.</title>
        <authorList>
            <consortium name="DOE Joint Genome Institute"/>
            <person name="Benucci G.M."/>
            <person name="Marozzi G."/>
            <person name="Antonielli L."/>
            <person name="Sanchez S."/>
            <person name="Marco P."/>
            <person name="Wang X."/>
            <person name="Falini L.B."/>
            <person name="Barry K."/>
            <person name="Haridas S."/>
            <person name="Lipzen A."/>
            <person name="Labutti K."/>
            <person name="Grigoriev I.V."/>
            <person name="Murat C."/>
            <person name="Martin F."/>
            <person name="Albertini E."/>
            <person name="Donnini D."/>
            <person name="Bonito G."/>
        </authorList>
    </citation>
    <scope>NUCLEOTIDE SEQUENCE [LARGE SCALE GENOMIC DNA]</scope>
    <source>
        <strain evidence="15 16">Sb_GMNB300</strain>
    </source>
</reference>
<keyword evidence="4 10" id="KW-0378">Hydrolase</keyword>
<dbReference type="PANTHER" id="PTHR47959">
    <property type="entry name" value="ATP-DEPENDENT RNA HELICASE RHLE-RELATED"/>
    <property type="match status" value="1"/>
</dbReference>
<dbReference type="Pfam" id="PF00270">
    <property type="entry name" value="DEAD"/>
    <property type="match status" value="1"/>
</dbReference>
<keyword evidence="5 10" id="KW-0347">Helicase</keyword>
<dbReference type="AlphaFoldDB" id="A0A5J5EXS4"/>
<evidence type="ECO:0000256" key="6">
    <source>
        <dbReference type="ARBA" id="ARBA00022840"/>
    </source>
</evidence>
<dbReference type="Gene3D" id="3.40.50.300">
    <property type="entry name" value="P-loop containing nucleotide triphosphate hydrolases"/>
    <property type="match status" value="2"/>
</dbReference>
<comment type="caution">
    <text evidence="15">The sequence shown here is derived from an EMBL/GenBank/DDBJ whole genome shotgun (WGS) entry which is preliminary data.</text>
</comment>
<keyword evidence="2" id="KW-0690">Ribosome biogenesis</keyword>
<feature type="domain" description="DEAD-box RNA helicase Q" evidence="14">
    <location>
        <begin position="6"/>
        <end position="34"/>
    </location>
</feature>
<evidence type="ECO:0000256" key="4">
    <source>
        <dbReference type="ARBA" id="ARBA00022801"/>
    </source>
</evidence>
<sequence>MMTTSASFSSLNIDKWLVDSLSAMAIRKPTPIQAACIPPILAGKDCIGGSRTGSGKTVAFAVPILQQWAKDPFGVFAVVLTPTRELAIQIAEQFTALGAPQNLKICLLIGGVDMRTQALSLGTRPHVVIATPGRMADHIHSSGEDTICGLRRAKIVVLDEADRMLSETFAQDLGDCLEVLPKAGKDGRQTLLFTATMTEEVKMLKELEGREGRRECFVCEVETDKVAIPPTLDQRYLLLNSFTREAYLHTLLSTPGNENKSTIVFTNRTETANLLTHILRQLGHRVTALHSQLAQSDRIDSLGRFRAEAARILVATDVASRGLDIPVVELVVNYDVPRDPDDYIHRVGRTARAGKAGEAITFVSERDVALAENIETRIGTKLEKYVDEPGVSLEGRVVRETLQLVSEKKRVAKMDIDEGRNEMGKRKRKLVEKANKRKKAVRGE</sequence>
<comment type="similarity">
    <text evidence="10">Belongs to the DEAD box helicase family.</text>
</comment>
<keyword evidence="8" id="KW-0539">Nucleus</keyword>
<evidence type="ECO:0000256" key="3">
    <source>
        <dbReference type="ARBA" id="ARBA00022741"/>
    </source>
</evidence>
<dbReference type="CDD" id="cd17955">
    <property type="entry name" value="DEADc_DDX49"/>
    <property type="match status" value="1"/>
</dbReference>
<keyword evidence="3 10" id="KW-0547">Nucleotide-binding</keyword>
<dbReference type="GO" id="GO:0005829">
    <property type="term" value="C:cytosol"/>
    <property type="evidence" value="ECO:0007669"/>
    <property type="project" value="TreeGrafter"/>
</dbReference>
<dbReference type="GO" id="GO:0003723">
    <property type="term" value="F:RNA binding"/>
    <property type="evidence" value="ECO:0007669"/>
    <property type="project" value="UniProtKB-KW"/>
</dbReference>
<dbReference type="GO" id="GO:0003724">
    <property type="term" value="F:RNA helicase activity"/>
    <property type="evidence" value="ECO:0007669"/>
    <property type="project" value="InterPro"/>
</dbReference>
<dbReference type="SUPFAM" id="SSF52540">
    <property type="entry name" value="P-loop containing nucleoside triphosphate hydrolases"/>
    <property type="match status" value="1"/>
</dbReference>
<dbReference type="PROSITE" id="PS51195">
    <property type="entry name" value="Q_MOTIF"/>
    <property type="match status" value="1"/>
</dbReference>